<evidence type="ECO:0008006" key="4">
    <source>
        <dbReference type="Google" id="ProtNLM"/>
    </source>
</evidence>
<proteinExistence type="predicted"/>
<organism evidence="2 3">
    <name type="scientific">Croceitalea dokdonensis DOKDO 023</name>
    <dbReference type="NCBI Taxonomy" id="1300341"/>
    <lineage>
        <taxon>Bacteria</taxon>
        <taxon>Pseudomonadati</taxon>
        <taxon>Bacteroidota</taxon>
        <taxon>Flavobacteriia</taxon>
        <taxon>Flavobacteriales</taxon>
        <taxon>Flavobacteriaceae</taxon>
        <taxon>Croceitalea</taxon>
    </lineage>
</organism>
<feature type="transmembrane region" description="Helical" evidence="1">
    <location>
        <begin position="152"/>
        <end position="173"/>
    </location>
</feature>
<keyword evidence="1" id="KW-0472">Membrane</keyword>
<feature type="transmembrane region" description="Helical" evidence="1">
    <location>
        <begin position="205"/>
        <end position="225"/>
    </location>
</feature>
<keyword evidence="3" id="KW-1185">Reference proteome</keyword>
<reference evidence="2 3" key="1">
    <citation type="submission" date="2015-09" db="EMBL/GenBank/DDBJ databases">
        <title>Genome sequence of the marine flavobacterium Croceitalea dokdonensis DOKDO 023 that contains proton- and sodium-pumping rhodopsins.</title>
        <authorList>
            <person name="Kwon S.-K."/>
            <person name="Lee H.K."/>
            <person name="Kwak M.-J."/>
            <person name="Kim J.F."/>
        </authorList>
    </citation>
    <scope>NUCLEOTIDE SEQUENCE [LARGE SCALE GENOMIC DNA]</scope>
    <source>
        <strain evidence="2 3">DOKDO 023</strain>
    </source>
</reference>
<dbReference type="EMBL" id="LDJX01000001">
    <property type="protein sequence ID" value="KPM33331.1"/>
    <property type="molecule type" value="Genomic_DNA"/>
</dbReference>
<dbReference type="AlphaFoldDB" id="A0A0P7AN39"/>
<keyword evidence="1" id="KW-0812">Transmembrane</keyword>
<keyword evidence="1" id="KW-1133">Transmembrane helix</keyword>
<evidence type="ECO:0000313" key="2">
    <source>
        <dbReference type="EMBL" id="KPM33331.1"/>
    </source>
</evidence>
<sequence>MQLISDLFAFLRDPKNSRKEHRKFPKAFVNFLVFDLAITFLWAFIVGLLTVISDDFRLVFQSKARIESSTTNIFLTTVLLAPLIEELAFRYGLKINKLTVSVSISIQIIIYLNVLNLINVSFFIRYLMILVCSVVLFFTIGEKLSHFLNKKFNSFVYFNIIAFSFLHVSNFSFFEFNHYFFIPVLIWLQIFFGFYLSYVRLGKNIWYVIFFHSLHNGLIFGWGQLMTSM</sequence>
<feature type="transmembrane region" description="Helical" evidence="1">
    <location>
        <begin position="72"/>
        <end position="91"/>
    </location>
</feature>
<feature type="transmembrane region" description="Helical" evidence="1">
    <location>
        <begin position="27"/>
        <end position="52"/>
    </location>
</feature>
<evidence type="ECO:0000313" key="3">
    <source>
        <dbReference type="Proteomes" id="UP000050280"/>
    </source>
</evidence>
<dbReference type="OrthoDB" id="1443714at2"/>
<name>A0A0P7AN39_9FLAO</name>
<accession>A0A0P7AN39</accession>
<evidence type="ECO:0000256" key="1">
    <source>
        <dbReference type="SAM" id="Phobius"/>
    </source>
</evidence>
<feature type="transmembrane region" description="Helical" evidence="1">
    <location>
        <begin position="179"/>
        <end position="198"/>
    </location>
</feature>
<dbReference type="Proteomes" id="UP000050280">
    <property type="component" value="Unassembled WGS sequence"/>
</dbReference>
<feature type="transmembrane region" description="Helical" evidence="1">
    <location>
        <begin position="98"/>
        <end position="117"/>
    </location>
</feature>
<gene>
    <name evidence="2" type="ORF">I595_234</name>
</gene>
<protein>
    <recommendedName>
        <fullName evidence="4">Abortive infection protein</fullName>
    </recommendedName>
</protein>
<feature type="transmembrane region" description="Helical" evidence="1">
    <location>
        <begin position="123"/>
        <end position="140"/>
    </location>
</feature>
<comment type="caution">
    <text evidence="2">The sequence shown here is derived from an EMBL/GenBank/DDBJ whole genome shotgun (WGS) entry which is preliminary data.</text>
</comment>
<dbReference type="STRING" id="1300341.I595_234"/>